<evidence type="ECO:0000313" key="3">
    <source>
        <dbReference type="Proteomes" id="UP000059680"/>
    </source>
</evidence>
<feature type="compositionally biased region" description="Low complexity" evidence="1">
    <location>
        <begin position="40"/>
        <end position="60"/>
    </location>
</feature>
<keyword evidence="3" id="KW-1185">Reference proteome</keyword>
<reference evidence="2 3" key="2">
    <citation type="journal article" date="2013" name="Plant Cell Physiol.">
        <title>Rice Annotation Project Database (RAP-DB): an integrative and interactive database for rice genomics.</title>
        <authorList>
            <person name="Sakai H."/>
            <person name="Lee S.S."/>
            <person name="Tanaka T."/>
            <person name="Numa H."/>
            <person name="Kim J."/>
            <person name="Kawahara Y."/>
            <person name="Wakimoto H."/>
            <person name="Yang C.C."/>
            <person name="Iwamoto M."/>
            <person name="Abe T."/>
            <person name="Yamada Y."/>
            <person name="Muto A."/>
            <person name="Inokuchi H."/>
            <person name="Ikemura T."/>
            <person name="Matsumoto T."/>
            <person name="Sasaki T."/>
            <person name="Itoh T."/>
        </authorList>
    </citation>
    <scope>NUCLEOTIDE SEQUENCE [LARGE SCALE GENOMIC DNA]</scope>
    <source>
        <strain evidence="3">cv. Nipponbare</strain>
    </source>
</reference>
<dbReference type="OMA" id="SAMAMRM"/>
<dbReference type="Gramene" id="Os10t0558850-00">
    <property type="protein sequence ID" value="Os10t0558850-00"/>
    <property type="gene ID" value="Os10g0558850"/>
</dbReference>
<organism evidence="2 3">
    <name type="scientific">Oryza sativa subsp. japonica</name>
    <name type="common">Rice</name>
    <dbReference type="NCBI Taxonomy" id="39947"/>
    <lineage>
        <taxon>Eukaryota</taxon>
        <taxon>Viridiplantae</taxon>
        <taxon>Streptophyta</taxon>
        <taxon>Embryophyta</taxon>
        <taxon>Tracheophyta</taxon>
        <taxon>Spermatophyta</taxon>
        <taxon>Magnoliopsida</taxon>
        <taxon>Liliopsida</taxon>
        <taxon>Poales</taxon>
        <taxon>Poaceae</taxon>
        <taxon>BOP clade</taxon>
        <taxon>Oryzoideae</taxon>
        <taxon>Oryzeae</taxon>
        <taxon>Oryzinae</taxon>
        <taxon>Oryza</taxon>
        <taxon>Oryza sativa</taxon>
    </lineage>
</organism>
<evidence type="ECO:0000256" key="1">
    <source>
        <dbReference type="SAM" id="MobiDB-lite"/>
    </source>
</evidence>
<accession>A0A0N7KS74</accession>
<feature type="region of interest" description="Disordered" evidence="1">
    <location>
        <begin position="40"/>
        <end position="82"/>
    </location>
</feature>
<gene>
    <name evidence="2" type="ordered locus">Os10g0558850</name>
    <name evidence="2" type="ORF">OSNPB_100558850</name>
</gene>
<dbReference type="PaxDb" id="39947-A0A0N7KS74"/>
<dbReference type="AlphaFoldDB" id="A0A0N7KS74"/>
<feature type="region of interest" description="Disordered" evidence="1">
    <location>
        <begin position="184"/>
        <end position="215"/>
    </location>
</feature>
<reference evidence="3" key="1">
    <citation type="journal article" date="2005" name="Nature">
        <title>The map-based sequence of the rice genome.</title>
        <authorList>
            <consortium name="International rice genome sequencing project (IRGSP)"/>
            <person name="Matsumoto T."/>
            <person name="Wu J."/>
            <person name="Kanamori H."/>
            <person name="Katayose Y."/>
            <person name="Fujisawa M."/>
            <person name="Namiki N."/>
            <person name="Mizuno H."/>
            <person name="Yamamoto K."/>
            <person name="Antonio B.A."/>
            <person name="Baba T."/>
            <person name="Sakata K."/>
            <person name="Nagamura Y."/>
            <person name="Aoki H."/>
            <person name="Arikawa K."/>
            <person name="Arita K."/>
            <person name="Bito T."/>
            <person name="Chiden Y."/>
            <person name="Fujitsuka N."/>
            <person name="Fukunaka R."/>
            <person name="Hamada M."/>
            <person name="Harada C."/>
            <person name="Hayashi A."/>
            <person name="Hijishita S."/>
            <person name="Honda M."/>
            <person name="Hosokawa S."/>
            <person name="Ichikawa Y."/>
            <person name="Idonuma A."/>
            <person name="Iijima M."/>
            <person name="Ikeda M."/>
            <person name="Ikeno M."/>
            <person name="Ito K."/>
            <person name="Ito S."/>
            <person name="Ito T."/>
            <person name="Ito Y."/>
            <person name="Ito Y."/>
            <person name="Iwabuchi A."/>
            <person name="Kamiya K."/>
            <person name="Karasawa W."/>
            <person name="Kurita K."/>
            <person name="Katagiri S."/>
            <person name="Kikuta A."/>
            <person name="Kobayashi H."/>
            <person name="Kobayashi N."/>
            <person name="Machita K."/>
            <person name="Maehara T."/>
            <person name="Masukawa M."/>
            <person name="Mizubayashi T."/>
            <person name="Mukai Y."/>
            <person name="Nagasaki H."/>
            <person name="Nagata Y."/>
            <person name="Naito S."/>
            <person name="Nakashima M."/>
            <person name="Nakama Y."/>
            <person name="Nakamichi Y."/>
            <person name="Nakamura M."/>
            <person name="Meguro A."/>
            <person name="Negishi M."/>
            <person name="Ohta I."/>
            <person name="Ohta T."/>
            <person name="Okamoto M."/>
            <person name="Ono N."/>
            <person name="Saji S."/>
            <person name="Sakaguchi M."/>
            <person name="Sakai K."/>
            <person name="Shibata M."/>
            <person name="Shimokawa T."/>
            <person name="Song J."/>
            <person name="Takazaki Y."/>
            <person name="Terasawa K."/>
            <person name="Tsugane M."/>
            <person name="Tsuji K."/>
            <person name="Ueda S."/>
            <person name="Waki K."/>
            <person name="Yamagata H."/>
            <person name="Yamamoto M."/>
            <person name="Yamamoto S."/>
            <person name="Yamane H."/>
            <person name="Yoshiki S."/>
            <person name="Yoshihara R."/>
            <person name="Yukawa K."/>
            <person name="Zhong H."/>
            <person name="Yano M."/>
            <person name="Yuan Q."/>
            <person name="Ouyang S."/>
            <person name="Liu J."/>
            <person name="Jones K.M."/>
            <person name="Gansberger K."/>
            <person name="Moffat K."/>
            <person name="Hill J."/>
            <person name="Bera J."/>
            <person name="Fadrosh D."/>
            <person name="Jin S."/>
            <person name="Johri S."/>
            <person name="Kim M."/>
            <person name="Overton L."/>
            <person name="Reardon M."/>
            <person name="Tsitrin T."/>
            <person name="Vuong H."/>
            <person name="Weaver B."/>
            <person name="Ciecko A."/>
            <person name="Tallon L."/>
            <person name="Jackson J."/>
            <person name="Pai G."/>
            <person name="Aken S.V."/>
            <person name="Utterback T."/>
            <person name="Reidmuller S."/>
            <person name="Feldblyum T."/>
            <person name="Hsiao J."/>
            <person name="Zismann V."/>
            <person name="Iobst S."/>
            <person name="de Vazeille A.R."/>
            <person name="Buell C.R."/>
            <person name="Ying K."/>
            <person name="Li Y."/>
            <person name="Lu T."/>
            <person name="Huang Y."/>
            <person name="Zhao Q."/>
            <person name="Feng Q."/>
            <person name="Zhang L."/>
            <person name="Zhu J."/>
            <person name="Weng Q."/>
            <person name="Mu J."/>
            <person name="Lu Y."/>
            <person name="Fan D."/>
            <person name="Liu Y."/>
            <person name="Guan J."/>
            <person name="Zhang Y."/>
            <person name="Yu S."/>
            <person name="Liu X."/>
            <person name="Zhang Y."/>
            <person name="Hong G."/>
            <person name="Han B."/>
            <person name="Choisne N."/>
            <person name="Demange N."/>
            <person name="Orjeda G."/>
            <person name="Samain S."/>
            <person name="Cattolico L."/>
            <person name="Pelletier E."/>
            <person name="Couloux A."/>
            <person name="Segurens B."/>
            <person name="Wincker P."/>
            <person name="D'Hont A."/>
            <person name="Scarpelli C."/>
            <person name="Weissenbach J."/>
            <person name="Salanoubat M."/>
            <person name="Quetier F."/>
            <person name="Yu Y."/>
            <person name="Kim H.R."/>
            <person name="Rambo T."/>
            <person name="Currie J."/>
            <person name="Collura K."/>
            <person name="Luo M."/>
            <person name="Yang T."/>
            <person name="Ammiraju J.S.S."/>
            <person name="Engler F."/>
            <person name="Soderlund C."/>
            <person name="Wing R.A."/>
            <person name="Palmer L.E."/>
            <person name="de la Bastide M."/>
            <person name="Spiegel L."/>
            <person name="Nascimento L."/>
            <person name="Zutavern T."/>
            <person name="O'Shaughnessy A."/>
            <person name="Dike S."/>
            <person name="Dedhia N."/>
            <person name="Preston R."/>
            <person name="Balija V."/>
            <person name="McCombie W.R."/>
            <person name="Chow T."/>
            <person name="Chen H."/>
            <person name="Chung M."/>
            <person name="Chen C."/>
            <person name="Shaw J."/>
            <person name="Wu H."/>
            <person name="Hsiao K."/>
            <person name="Chao Y."/>
            <person name="Chu M."/>
            <person name="Cheng C."/>
            <person name="Hour A."/>
            <person name="Lee P."/>
            <person name="Lin S."/>
            <person name="Lin Y."/>
            <person name="Liou J."/>
            <person name="Liu S."/>
            <person name="Hsing Y."/>
            <person name="Raghuvanshi S."/>
            <person name="Mohanty A."/>
            <person name="Bharti A.K."/>
            <person name="Gaur A."/>
            <person name="Gupta V."/>
            <person name="Kumar D."/>
            <person name="Ravi V."/>
            <person name="Vij S."/>
            <person name="Kapur A."/>
            <person name="Khurana P."/>
            <person name="Khurana P."/>
            <person name="Khurana J.P."/>
            <person name="Tyagi A.K."/>
            <person name="Gaikwad K."/>
            <person name="Singh A."/>
            <person name="Dalal V."/>
            <person name="Srivastava S."/>
            <person name="Dixit A."/>
            <person name="Pal A.K."/>
            <person name="Ghazi I.A."/>
            <person name="Yadav M."/>
            <person name="Pandit A."/>
            <person name="Bhargava A."/>
            <person name="Sureshbabu K."/>
            <person name="Batra K."/>
            <person name="Sharma T.R."/>
            <person name="Mohapatra T."/>
            <person name="Singh N.K."/>
            <person name="Messing J."/>
            <person name="Nelson A.B."/>
            <person name="Fuks G."/>
            <person name="Kavchok S."/>
            <person name="Keizer G."/>
            <person name="Linton E."/>
            <person name="Llaca V."/>
            <person name="Song R."/>
            <person name="Tanyolac B."/>
            <person name="Young S."/>
            <person name="Ho-Il K."/>
            <person name="Hahn J.H."/>
            <person name="Sangsakoo G."/>
            <person name="Vanavichit A."/>
            <person name="de Mattos Luiz.A.T."/>
            <person name="Zimmer P.D."/>
            <person name="Malone G."/>
            <person name="Dellagostin O."/>
            <person name="de Oliveira A.C."/>
            <person name="Bevan M."/>
            <person name="Bancroft I."/>
            <person name="Minx P."/>
            <person name="Cordum H."/>
            <person name="Wilson R."/>
            <person name="Cheng Z."/>
            <person name="Jin W."/>
            <person name="Jiang J."/>
            <person name="Leong S.A."/>
            <person name="Iwama H."/>
            <person name="Gojobori T."/>
            <person name="Itoh T."/>
            <person name="Niimura Y."/>
            <person name="Fujii Y."/>
            <person name="Habara T."/>
            <person name="Sakai H."/>
            <person name="Sato Y."/>
            <person name="Wilson G."/>
            <person name="Kumar K."/>
            <person name="McCouch S."/>
            <person name="Juretic N."/>
            <person name="Hoen D."/>
            <person name="Wright S."/>
            <person name="Bruskiewich R."/>
            <person name="Bureau T."/>
            <person name="Miyao A."/>
            <person name="Hirochika H."/>
            <person name="Nishikawa T."/>
            <person name="Kadowaki K."/>
            <person name="Sugiura M."/>
            <person name="Burr B."/>
            <person name="Sasaki T."/>
        </authorList>
    </citation>
    <scope>NUCLEOTIDE SEQUENCE [LARGE SCALE GENOMIC DNA]</scope>
    <source>
        <strain evidence="3">cv. Nipponbare</strain>
    </source>
</reference>
<feature type="non-terminal residue" evidence="2">
    <location>
        <position position="215"/>
    </location>
</feature>
<sequence length="215" mass="22678">MAVPTLAPCPRCRSGRISELYTHANGPIPTENAHANATTTATATAATAASSLAPPNAANTEPSTRREAVMPPVLARSRGRRRTRAVSAMAMRMELALATPNTTLRPRRRVLGVTPAAASTPGPYSTTESMSEACWKNCSISTMVSTRCMPGLVATSFRAPPPLPPTELAATTSSISCSRCSASAGGVRRPVEHHPRLAAPPLHRQPPPRRRGWSA</sequence>
<reference evidence="2 3" key="3">
    <citation type="journal article" date="2013" name="Rice">
        <title>Improvement of the Oryza sativa Nipponbare reference genome using next generation sequence and optical map data.</title>
        <authorList>
            <person name="Kawahara Y."/>
            <person name="de la Bastide M."/>
            <person name="Hamilton J.P."/>
            <person name="Kanamori H."/>
            <person name="McCombie W.R."/>
            <person name="Ouyang S."/>
            <person name="Schwartz D.C."/>
            <person name="Tanaka T."/>
            <person name="Wu J."/>
            <person name="Zhou S."/>
            <person name="Childs K.L."/>
            <person name="Davidson R.M."/>
            <person name="Lin H."/>
            <person name="Quesada-Ocampo L."/>
            <person name="Vaillancourt B."/>
            <person name="Sakai H."/>
            <person name="Lee S.S."/>
            <person name="Kim J."/>
            <person name="Numa H."/>
            <person name="Itoh T."/>
            <person name="Buell C.R."/>
            <person name="Matsumoto T."/>
        </authorList>
    </citation>
    <scope>NUCLEOTIDE SEQUENCE [LARGE SCALE GENOMIC DNA]</scope>
    <source>
        <strain evidence="3">cv. Nipponbare</strain>
    </source>
</reference>
<dbReference type="Proteomes" id="UP000059680">
    <property type="component" value="Chromosome 10"/>
</dbReference>
<feature type="compositionally biased region" description="Basic residues" evidence="1">
    <location>
        <begin position="206"/>
        <end position="215"/>
    </location>
</feature>
<evidence type="ECO:0000313" key="2">
    <source>
        <dbReference type="EMBL" id="BAT12026.1"/>
    </source>
</evidence>
<proteinExistence type="predicted"/>
<protein>
    <submittedName>
        <fullName evidence="2">Os10g0558850 protein</fullName>
    </submittedName>
</protein>
<dbReference type="EMBL" id="AP014966">
    <property type="protein sequence ID" value="BAT12026.1"/>
    <property type="molecule type" value="Genomic_DNA"/>
</dbReference>
<dbReference type="FunCoup" id="A0A0N7KS74">
    <property type="interactions" value="331"/>
</dbReference>
<dbReference type="InParanoid" id="A0A0N7KS74"/>
<name>A0A0N7KS74_ORYSJ</name>